<dbReference type="InterPro" id="IPR036116">
    <property type="entry name" value="FN3_sf"/>
</dbReference>
<dbReference type="Pfam" id="PF13927">
    <property type="entry name" value="Ig_3"/>
    <property type="match status" value="2"/>
</dbReference>
<keyword evidence="4" id="KW-0677">Repeat</keyword>
<keyword evidence="6 10" id="KW-1133">Transmembrane helix</keyword>
<dbReference type="InterPro" id="IPR003598">
    <property type="entry name" value="Ig_sub2"/>
</dbReference>
<feature type="domain" description="Ig-like" evidence="11">
    <location>
        <begin position="71"/>
        <end position="163"/>
    </location>
</feature>
<dbReference type="GO" id="GO:0030154">
    <property type="term" value="P:cell differentiation"/>
    <property type="evidence" value="ECO:0007669"/>
    <property type="project" value="UniProtKB-ARBA"/>
</dbReference>
<dbReference type="Proteomes" id="UP000070412">
    <property type="component" value="Unassembled WGS sequence"/>
</dbReference>
<keyword evidence="3" id="KW-0732">Signal</keyword>
<dbReference type="PANTHER" id="PTHR44170:SF56">
    <property type="entry name" value="FIBRONECTIN TYPE-III DOMAIN-CONTAINING PROTEIN"/>
    <property type="match status" value="1"/>
</dbReference>
<feature type="transmembrane region" description="Helical" evidence="10">
    <location>
        <begin position="1312"/>
        <end position="1334"/>
    </location>
</feature>
<evidence type="ECO:0000313" key="14">
    <source>
        <dbReference type="EnsemblMetazoa" id="KAF7492736.1"/>
    </source>
</evidence>
<dbReference type="SMART" id="SM00409">
    <property type="entry name" value="IG"/>
    <property type="match status" value="7"/>
</dbReference>
<evidence type="ECO:0000256" key="10">
    <source>
        <dbReference type="SAM" id="Phobius"/>
    </source>
</evidence>
<feature type="domain" description="Fibronectin type-III" evidence="12">
    <location>
        <begin position="1188"/>
        <end position="1295"/>
    </location>
</feature>
<dbReference type="Gene3D" id="2.60.40.10">
    <property type="entry name" value="Immunoglobulins"/>
    <property type="match status" value="11"/>
</dbReference>
<keyword evidence="2 10" id="KW-0812">Transmembrane</keyword>
<dbReference type="PROSITE" id="PS50835">
    <property type="entry name" value="IG_LIKE"/>
    <property type="match status" value="7"/>
</dbReference>
<feature type="domain" description="Ig-like" evidence="11">
    <location>
        <begin position="569"/>
        <end position="689"/>
    </location>
</feature>
<feature type="domain" description="Ig-like" evidence="11">
    <location>
        <begin position="171"/>
        <end position="265"/>
    </location>
</feature>
<keyword evidence="8" id="KW-1015">Disulfide bond</keyword>
<evidence type="ECO:0000259" key="11">
    <source>
        <dbReference type="PROSITE" id="PS50835"/>
    </source>
</evidence>
<dbReference type="InterPro" id="IPR007110">
    <property type="entry name" value="Ig-like_dom"/>
</dbReference>
<dbReference type="SMART" id="SM00408">
    <property type="entry name" value="IGc2"/>
    <property type="match status" value="7"/>
</dbReference>
<keyword evidence="5" id="KW-0130">Cell adhesion</keyword>
<evidence type="ECO:0000256" key="4">
    <source>
        <dbReference type="ARBA" id="ARBA00022737"/>
    </source>
</evidence>
<evidence type="ECO:0000313" key="15">
    <source>
        <dbReference type="Proteomes" id="UP000070412"/>
    </source>
</evidence>
<evidence type="ECO:0000256" key="6">
    <source>
        <dbReference type="ARBA" id="ARBA00022989"/>
    </source>
</evidence>
<dbReference type="GO" id="GO:0009653">
    <property type="term" value="P:anatomical structure morphogenesis"/>
    <property type="evidence" value="ECO:0007669"/>
    <property type="project" value="UniProtKB-ARBA"/>
</dbReference>
<dbReference type="CDD" id="cd00063">
    <property type="entry name" value="FN3"/>
    <property type="match status" value="3"/>
</dbReference>
<keyword evidence="15" id="KW-1185">Reference proteome</keyword>
<dbReference type="InterPro" id="IPR003961">
    <property type="entry name" value="FN3_dom"/>
</dbReference>
<evidence type="ECO:0000256" key="8">
    <source>
        <dbReference type="ARBA" id="ARBA00023157"/>
    </source>
</evidence>
<evidence type="ECO:0000256" key="1">
    <source>
        <dbReference type="ARBA" id="ARBA00004167"/>
    </source>
</evidence>
<dbReference type="GO" id="GO:0016020">
    <property type="term" value="C:membrane"/>
    <property type="evidence" value="ECO:0007669"/>
    <property type="project" value="UniProtKB-SubCell"/>
</dbReference>
<dbReference type="EnsemblMetazoa" id="SSS_2883s_mrna">
    <property type="protein sequence ID" value="KAF7492736.1"/>
    <property type="gene ID" value="SSS_2883"/>
</dbReference>
<dbReference type="InterPro" id="IPR013098">
    <property type="entry name" value="Ig_I-set"/>
</dbReference>
<feature type="domain" description="Ig-like" evidence="11">
    <location>
        <begin position="370"/>
        <end position="458"/>
    </location>
</feature>
<dbReference type="SUPFAM" id="SSF48726">
    <property type="entry name" value="Immunoglobulin"/>
    <property type="match status" value="8"/>
</dbReference>
<dbReference type="Pfam" id="PF25059">
    <property type="entry name" value="FN3_DSCAM-DSCAML_C"/>
    <property type="match status" value="1"/>
</dbReference>
<sequence length="1566" mass="175901">MSVDCQSKEFVFFLFITSLESGRYAILQTGELLIQNASFSDSGFYRCQIHHRLTDELRTSEEPGRLIVTEPHNSVAPRIWTHGAVTCEPRQTCELICVAQSWPLSTYRWYRETESGIYMDASLYQTEIRGNGQILVIRSVNILQHSGQWICVANNSVGEEKVSIRLLVNEPLSVQIEPRKAQIDAGRSLTINCSSNGDPPIRPPMWFYNGKSMINIFREHVRDQRIRLIESNLLHIAAVRRQDIGAYQCVIQSENDEAQATMELKLGDVAPLMLENFKEKQIVEPGNTVSLRCVVIGTPLPQIRWLLDGQPIPNLSRFRSGDHVTSEGKVVSFVNITNVRVVDGGQFSCLAENEVGKVLFNGLVLVNGGPTLRTTFYGHHNQSVVAGQNTIIRCPVIGYPIESIVWEHDSNILPANHRQSIDPIIDGYGGTLRINNVHSFQDSGEYVCSIRIPNGDVSRSPRGKIIMNVHYAPKIDRHSLPNHLQTKQGDRIKLMCSVIEGDQPIQIEWLRNNKIIKSSDQISIQNGDDYSLLTFKNVLITDSDKWTCQARNSYAIDNSTVEIVVNVPPKWVHEPKNSEVILSRSLTLNCQAEGFPKPKIVWKKATNSMTSLMMATNQNENFNYEKIKSLSSYSENNGGGNQNNDFRDILSSYRYQVFSNGSLFLQETEITDSGLYMCQISNGVGVDLSKVIQIQVRQPPRVETKFSTETVIKGSNATIRCRSEGDPILSAEWKRDMQPIESKQIGGRYIIKEDSIDDRDNLISYLEILDTRRLDSALFTCTISNNYGSDICNVQLIIQEVPEPPRDVGINEITSRSIKIKWKPSFAGNSAIVGFIVQYQSRCFDENSVNENQIVDKRNSQHYIQLEQRKFSGRSDELIVPLWKELYINDPNAQSYILRELYPWCEYELRMRAKNSIGLSDPSQMVLFRTAEEMPGGPPLDVSVEPISSNSLKIKWRPPDKFLQFGQIKGYYIGYRIIDTISSNGNSNNIKTKKTSNDQNHFMNVEGPTEQYAYKNVEVNLVESNVYEVAYLTNLKKNTIYAVVVQAFNAAGAGPRSDEITLRTLNVPRSNAIVLEVVSVETDSITLRWDIDDESEFQSYPSSSHSSSSTSSSSSATIRSKNFVLHISEEGSGKWLEKKLPYQMRRHIENNLKCGTKYLMYMTYDNSPIATSTGEIITTRTKGTVAISPTTEEFLKINETAVTLNFESWQNGGCPIQNFSIKYRHLYQKHWKIIGVVPYDYGQLQAKPYSINSLEPDQFYLLSVIASSAAGMTEAIYNFSTTNTTTMVFRLSPPDLASFEYTSNAPFHNVTIMLPIIISVIVLIAVLATLIAFIKKQELLREQRECISNSSQSLHLRSSSIRSKNDITETVAYPMVDYAHAVCHTPQSSAKIADVNNSYVANSLPIQTSVALGHCGLNALDGIYSKTYQANNPNLMYSPSKRIVLCDNTDQQTSNELVQYPKQSQRIDQFIKSSNGHHIYAEPNPSSSSPSILHHQGYAQPRCLVSDLLVNNAANVPLTTSNLSTETGNIQNLINGNANANNLITTINNVNSDENFCALVNTSTHL</sequence>
<dbReference type="PROSITE" id="PS50853">
    <property type="entry name" value="FN3"/>
    <property type="match status" value="3"/>
</dbReference>
<evidence type="ECO:0000259" key="12">
    <source>
        <dbReference type="PROSITE" id="PS50853"/>
    </source>
</evidence>
<keyword evidence="9" id="KW-0393">Immunoglobulin domain</keyword>
<feature type="domain" description="Ig-like" evidence="11">
    <location>
        <begin position="271"/>
        <end position="353"/>
    </location>
</feature>
<evidence type="ECO:0000256" key="9">
    <source>
        <dbReference type="ARBA" id="ARBA00023319"/>
    </source>
</evidence>
<dbReference type="PANTHER" id="PTHR44170">
    <property type="entry name" value="PROTEIN SIDEKICK"/>
    <property type="match status" value="1"/>
</dbReference>
<dbReference type="SMART" id="SM00060">
    <property type="entry name" value="FN3"/>
    <property type="match status" value="3"/>
</dbReference>
<reference evidence="15" key="1">
    <citation type="journal article" date="2020" name="PLoS Negl. Trop. Dis.">
        <title>High-quality nuclear genome for Sarcoptes scabiei-A critical resource for a neglected parasite.</title>
        <authorList>
            <person name="Korhonen P.K."/>
            <person name="Gasser R.B."/>
            <person name="Ma G."/>
            <person name="Wang T."/>
            <person name="Stroehlein A.J."/>
            <person name="Young N.D."/>
            <person name="Ang C.S."/>
            <person name="Fernando D.D."/>
            <person name="Lu H.C."/>
            <person name="Taylor S."/>
            <person name="Reynolds S.L."/>
            <person name="Mofiz E."/>
            <person name="Najaraj S.H."/>
            <person name="Gowda H."/>
            <person name="Madugundu A."/>
            <person name="Renuse S."/>
            <person name="Holt D."/>
            <person name="Pandey A."/>
            <person name="Papenfuss A.T."/>
            <person name="Fischer K."/>
        </authorList>
    </citation>
    <scope>NUCLEOTIDE SEQUENCE [LARGE SCALE GENOMIC DNA]</scope>
</reference>
<evidence type="ECO:0000313" key="13">
    <source>
        <dbReference type="EMBL" id="KAF7492736.1"/>
    </source>
</evidence>
<feature type="domain" description="Ig-like" evidence="11">
    <location>
        <begin position="473"/>
        <end position="564"/>
    </location>
</feature>
<dbReference type="Pfam" id="PF07679">
    <property type="entry name" value="I-set"/>
    <property type="match status" value="4"/>
</dbReference>
<dbReference type="Pfam" id="PF00041">
    <property type="entry name" value="fn3"/>
    <property type="match status" value="2"/>
</dbReference>
<dbReference type="CDD" id="cd00096">
    <property type="entry name" value="Ig"/>
    <property type="match status" value="1"/>
</dbReference>
<dbReference type="GO" id="GO:0098609">
    <property type="term" value="P:cell-cell adhesion"/>
    <property type="evidence" value="ECO:0007669"/>
    <property type="project" value="TreeGrafter"/>
</dbReference>
<comment type="subcellular location">
    <subcellularLocation>
        <location evidence="1">Membrane</location>
        <topology evidence="1">Single-pass membrane protein</topology>
    </subcellularLocation>
</comment>
<feature type="domain" description="Fibronectin type-III" evidence="12">
    <location>
        <begin position="804"/>
        <end position="933"/>
    </location>
</feature>
<accession>A0A834VDE7</accession>
<proteinExistence type="predicted"/>
<reference evidence="14" key="3">
    <citation type="submission" date="2022-06" db="UniProtKB">
        <authorList>
            <consortium name="EnsemblMetazoa"/>
        </authorList>
    </citation>
    <scope>IDENTIFICATION</scope>
</reference>
<dbReference type="InterPro" id="IPR036179">
    <property type="entry name" value="Ig-like_dom_sf"/>
</dbReference>
<gene>
    <name evidence="13" type="ORF">SSS_2883</name>
</gene>
<evidence type="ECO:0000256" key="5">
    <source>
        <dbReference type="ARBA" id="ARBA00022889"/>
    </source>
</evidence>
<dbReference type="SUPFAM" id="SSF49265">
    <property type="entry name" value="Fibronectin type III"/>
    <property type="match status" value="3"/>
</dbReference>
<feature type="domain" description="Fibronectin type-III" evidence="12">
    <location>
        <begin position="938"/>
        <end position="1067"/>
    </location>
</feature>
<dbReference type="FunFam" id="2.60.40.10:FF:000333">
    <property type="entry name" value="Down syndrome cell adhesion molecule"/>
    <property type="match status" value="1"/>
</dbReference>
<protein>
    <submittedName>
        <fullName evidence="13">Down syndrome cell adhesion molecule -like protein</fullName>
    </submittedName>
</protein>
<organism evidence="13">
    <name type="scientific">Sarcoptes scabiei</name>
    <name type="common">Itch mite</name>
    <name type="synonym">Acarus scabiei</name>
    <dbReference type="NCBI Taxonomy" id="52283"/>
    <lineage>
        <taxon>Eukaryota</taxon>
        <taxon>Metazoa</taxon>
        <taxon>Ecdysozoa</taxon>
        <taxon>Arthropoda</taxon>
        <taxon>Chelicerata</taxon>
        <taxon>Arachnida</taxon>
        <taxon>Acari</taxon>
        <taxon>Acariformes</taxon>
        <taxon>Sarcoptiformes</taxon>
        <taxon>Astigmata</taxon>
        <taxon>Psoroptidia</taxon>
        <taxon>Sarcoptoidea</taxon>
        <taxon>Sarcoptidae</taxon>
        <taxon>Sarcoptinae</taxon>
        <taxon>Sarcoptes</taxon>
    </lineage>
</organism>
<name>A0A834VDE7_SARSC</name>
<evidence type="ECO:0000256" key="7">
    <source>
        <dbReference type="ARBA" id="ARBA00023136"/>
    </source>
</evidence>
<reference evidence="13" key="2">
    <citation type="submission" date="2020-01" db="EMBL/GenBank/DDBJ databases">
        <authorList>
            <person name="Korhonen P.K.K."/>
            <person name="Guangxu M.G."/>
            <person name="Wang T.W."/>
            <person name="Stroehlein A.J.S."/>
            <person name="Young N.D."/>
            <person name="Ang C.-S.A."/>
            <person name="Fernando D.W.F."/>
            <person name="Lu H.L."/>
            <person name="Taylor S.T."/>
            <person name="Ehtesham M.E.M."/>
            <person name="Najaraj S.H.N."/>
            <person name="Harsha G.H.G."/>
            <person name="Madugundu A.M."/>
            <person name="Renuse S.R."/>
            <person name="Holt D.H."/>
            <person name="Pandey A.P."/>
            <person name="Papenfuss A.P."/>
            <person name="Gasser R.B.G."/>
            <person name="Fischer K.F."/>
        </authorList>
    </citation>
    <scope>NUCLEOTIDE SEQUENCE</scope>
    <source>
        <strain evidence="13">SSS_KF_BRIS2020</strain>
    </source>
</reference>
<dbReference type="EMBL" id="WVUK01000056">
    <property type="protein sequence ID" value="KAF7492736.1"/>
    <property type="molecule type" value="Genomic_DNA"/>
</dbReference>
<dbReference type="InterPro" id="IPR013783">
    <property type="entry name" value="Ig-like_fold"/>
</dbReference>
<dbReference type="InterPro" id="IPR003599">
    <property type="entry name" value="Ig_sub"/>
</dbReference>
<dbReference type="FunFam" id="2.60.40.10:FF:000017">
    <property type="entry name" value="Down syndrome cell adhesion molecule b"/>
    <property type="match status" value="1"/>
</dbReference>
<evidence type="ECO:0000256" key="2">
    <source>
        <dbReference type="ARBA" id="ARBA00022692"/>
    </source>
</evidence>
<evidence type="ECO:0000256" key="3">
    <source>
        <dbReference type="ARBA" id="ARBA00022729"/>
    </source>
</evidence>
<feature type="domain" description="Ig-like" evidence="11">
    <location>
        <begin position="700"/>
        <end position="797"/>
    </location>
</feature>
<dbReference type="OrthoDB" id="5982258at2759"/>
<keyword evidence="7 10" id="KW-0472">Membrane</keyword>
<dbReference type="InterPro" id="IPR056754">
    <property type="entry name" value="DSCAM/DSCAML_C"/>
</dbReference>